<comment type="caution">
    <text evidence="1">The sequence shown here is derived from an EMBL/GenBank/DDBJ whole genome shotgun (WGS) entry which is preliminary data.</text>
</comment>
<organism evidence="1 2">
    <name type="scientific">Rosa chinensis</name>
    <name type="common">China rose</name>
    <dbReference type="NCBI Taxonomy" id="74649"/>
    <lineage>
        <taxon>Eukaryota</taxon>
        <taxon>Viridiplantae</taxon>
        <taxon>Streptophyta</taxon>
        <taxon>Embryophyta</taxon>
        <taxon>Tracheophyta</taxon>
        <taxon>Spermatophyta</taxon>
        <taxon>Magnoliopsida</taxon>
        <taxon>eudicotyledons</taxon>
        <taxon>Gunneridae</taxon>
        <taxon>Pentapetalae</taxon>
        <taxon>rosids</taxon>
        <taxon>fabids</taxon>
        <taxon>Rosales</taxon>
        <taxon>Rosaceae</taxon>
        <taxon>Rosoideae</taxon>
        <taxon>Rosoideae incertae sedis</taxon>
        <taxon>Rosa</taxon>
    </lineage>
</organism>
<proteinExistence type="predicted"/>
<dbReference type="EMBL" id="PDCK01000043">
    <property type="protein sequence ID" value="PRQ30261.1"/>
    <property type="molecule type" value="Genomic_DNA"/>
</dbReference>
<sequence>MYAIGLDSSISFGTNGTNRAITKPLLDQEHIERQLRCLKLKRQKEKLESCF</sequence>
<evidence type="ECO:0000313" key="2">
    <source>
        <dbReference type="Proteomes" id="UP000238479"/>
    </source>
</evidence>
<dbReference type="Gramene" id="PRQ30261">
    <property type="protein sequence ID" value="PRQ30261"/>
    <property type="gene ID" value="RchiOBHm_Chr5g0022691"/>
</dbReference>
<keyword evidence="2" id="KW-1185">Reference proteome</keyword>
<accession>A0A2P6Q7W0</accession>
<dbReference type="AlphaFoldDB" id="A0A2P6Q7W0"/>
<evidence type="ECO:0000313" key="1">
    <source>
        <dbReference type="EMBL" id="PRQ30261.1"/>
    </source>
</evidence>
<dbReference type="Proteomes" id="UP000238479">
    <property type="component" value="Chromosome 5"/>
</dbReference>
<reference evidence="1 2" key="1">
    <citation type="journal article" date="2018" name="Nat. Genet.">
        <title>The Rosa genome provides new insights in the design of modern roses.</title>
        <authorList>
            <person name="Bendahmane M."/>
        </authorList>
    </citation>
    <scope>NUCLEOTIDE SEQUENCE [LARGE SCALE GENOMIC DNA]</scope>
    <source>
        <strain evidence="2">cv. Old Blush</strain>
    </source>
</reference>
<protein>
    <submittedName>
        <fullName evidence="1">Uncharacterized protein</fullName>
    </submittedName>
</protein>
<name>A0A2P6Q7W0_ROSCH</name>
<gene>
    <name evidence="1" type="ORF">RchiOBHm_Chr5g0022691</name>
</gene>